<dbReference type="PROSITE" id="PS51375">
    <property type="entry name" value="PPR"/>
    <property type="match status" value="3"/>
</dbReference>
<gene>
    <name evidence="4" type="primary">LOC111296782</name>
</gene>
<dbReference type="Proteomes" id="UP000515121">
    <property type="component" value="Unplaced"/>
</dbReference>
<evidence type="ECO:0000256" key="1">
    <source>
        <dbReference type="ARBA" id="ARBA00022737"/>
    </source>
</evidence>
<feature type="repeat" description="PPR" evidence="2">
    <location>
        <begin position="173"/>
        <end position="208"/>
    </location>
</feature>
<dbReference type="InterPro" id="IPR046960">
    <property type="entry name" value="PPR_At4g14850-like_plant"/>
</dbReference>
<dbReference type="FunFam" id="1.25.40.10:FF:000396">
    <property type="entry name" value="Pentatricopeptide repeat-containing protein At2g36730"/>
    <property type="match status" value="1"/>
</dbReference>
<protein>
    <submittedName>
        <fullName evidence="4">Pentatricopeptide repeat-containing protein At3g18970-like</fullName>
    </submittedName>
</protein>
<keyword evidence="1" id="KW-0677">Repeat</keyword>
<dbReference type="RefSeq" id="XP_022746968.1">
    <property type="nucleotide sequence ID" value="XM_022891233.1"/>
</dbReference>
<organism evidence="3 4">
    <name type="scientific">Durio zibethinus</name>
    <name type="common">Durian</name>
    <dbReference type="NCBI Taxonomy" id="66656"/>
    <lineage>
        <taxon>Eukaryota</taxon>
        <taxon>Viridiplantae</taxon>
        <taxon>Streptophyta</taxon>
        <taxon>Embryophyta</taxon>
        <taxon>Tracheophyta</taxon>
        <taxon>Spermatophyta</taxon>
        <taxon>Magnoliopsida</taxon>
        <taxon>eudicotyledons</taxon>
        <taxon>Gunneridae</taxon>
        <taxon>Pentapetalae</taxon>
        <taxon>rosids</taxon>
        <taxon>malvids</taxon>
        <taxon>Malvales</taxon>
        <taxon>Malvaceae</taxon>
        <taxon>Helicteroideae</taxon>
        <taxon>Durio</taxon>
    </lineage>
</organism>
<name>A0A6P5Z2J3_DURZI</name>
<reference evidence="4" key="1">
    <citation type="submission" date="2025-08" db="UniProtKB">
        <authorList>
            <consortium name="RefSeq"/>
        </authorList>
    </citation>
    <scope>IDENTIFICATION</scope>
    <source>
        <tissue evidence="4">Fruit stalk</tissue>
    </source>
</reference>
<sequence length="494" mass="54994">MHSLPRFSCLPLLNLKKPIASHHIKQIHAQLITNALKEPSFFAKLIESYCFSPSPLNTQYAHLIFKHSETQSLFLFNTLLRCSQPKDSMYTFANWVSKGHLVFDDFTFIFVLGACARSHSLLTLWLGRQIHVKVLKFGVMSNLLVRTTLIHFYANNKDILSARGVFDEMAERNSVTWNAMIKGYCSQRGRATECCREALMLFRDMLNDVSGVNPTDTTMVCVLSACSQLGDLYSGACVHGFIEKTIFGPVDDVFIGTGLVDMYAKCGNIYSALYIFRLMSVKNVLTWTAMGTGLAVHGRGKEALELLDAMEDSGIKPNPVTFTSLFSACCHAGLVEEGLHLFHNMSNRFCLAPQIQHYGCIVDLLGRAGHLKAAYDFIIEMPIKPDAILWRSLLSACNVHGDVAMAEKVGKILFRLEPPKSSVHMPVTSEDYVALSNIYASAGKWQQVEMVRKKMKLKRVETKPGGSSIQTISKIVDVGSSKIVVADKNEAMKE</sequence>
<dbReference type="Pfam" id="PF20431">
    <property type="entry name" value="E_motif"/>
    <property type="match status" value="1"/>
</dbReference>
<dbReference type="NCBIfam" id="TIGR00756">
    <property type="entry name" value="PPR"/>
    <property type="match status" value="2"/>
</dbReference>
<dbReference type="Pfam" id="PF01535">
    <property type="entry name" value="PPR"/>
    <property type="match status" value="2"/>
</dbReference>
<dbReference type="GO" id="GO:0003723">
    <property type="term" value="F:RNA binding"/>
    <property type="evidence" value="ECO:0007669"/>
    <property type="project" value="InterPro"/>
</dbReference>
<dbReference type="InterPro" id="IPR002885">
    <property type="entry name" value="PPR_rpt"/>
</dbReference>
<dbReference type="PANTHER" id="PTHR47926:SF537">
    <property type="entry name" value="PENTACOTRIPEPTIDE-REPEAT REGION OF PRORP DOMAIN-CONTAINING PROTEIN"/>
    <property type="match status" value="1"/>
</dbReference>
<dbReference type="Gene3D" id="1.25.40.10">
    <property type="entry name" value="Tetratricopeptide repeat domain"/>
    <property type="match status" value="2"/>
</dbReference>
<feature type="repeat" description="PPR" evidence="2">
    <location>
        <begin position="283"/>
        <end position="317"/>
    </location>
</feature>
<dbReference type="AlphaFoldDB" id="A0A6P5Z2J3"/>
<feature type="repeat" description="PPR" evidence="2">
    <location>
        <begin position="318"/>
        <end position="352"/>
    </location>
</feature>
<dbReference type="FunFam" id="1.25.40.10:FF:000090">
    <property type="entry name" value="Pentatricopeptide repeat-containing protein, chloroplastic"/>
    <property type="match status" value="1"/>
</dbReference>
<keyword evidence="3" id="KW-1185">Reference proteome</keyword>
<evidence type="ECO:0000313" key="3">
    <source>
        <dbReference type="Proteomes" id="UP000515121"/>
    </source>
</evidence>
<proteinExistence type="predicted"/>
<dbReference type="KEGG" id="dzi:111296782"/>
<dbReference type="Pfam" id="PF13041">
    <property type="entry name" value="PPR_2"/>
    <property type="match status" value="1"/>
</dbReference>
<dbReference type="PANTHER" id="PTHR47926">
    <property type="entry name" value="PENTATRICOPEPTIDE REPEAT-CONTAINING PROTEIN"/>
    <property type="match status" value="1"/>
</dbReference>
<dbReference type="GO" id="GO:0009451">
    <property type="term" value="P:RNA modification"/>
    <property type="evidence" value="ECO:0007669"/>
    <property type="project" value="InterPro"/>
</dbReference>
<evidence type="ECO:0000256" key="2">
    <source>
        <dbReference type="PROSITE-ProRule" id="PRU00708"/>
    </source>
</evidence>
<evidence type="ECO:0000313" key="4">
    <source>
        <dbReference type="RefSeq" id="XP_022746968.1"/>
    </source>
</evidence>
<dbReference type="GeneID" id="111296782"/>
<dbReference type="OrthoDB" id="992115at2759"/>
<dbReference type="InterPro" id="IPR011990">
    <property type="entry name" value="TPR-like_helical_dom_sf"/>
</dbReference>
<dbReference type="InterPro" id="IPR046848">
    <property type="entry name" value="E_motif"/>
</dbReference>
<accession>A0A6P5Z2J3</accession>